<dbReference type="EMBL" id="CP041636">
    <property type="protein sequence ID" value="QDO95838.1"/>
    <property type="molecule type" value="Genomic_DNA"/>
</dbReference>
<name>A0A516GWD5_9PROT</name>
<dbReference type="Pfam" id="PF01451">
    <property type="entry name" value="LMWPc"/>
    <property type="match status" value="1"/>
</dbReference>
<dbReference type="GO" id="GO:0004725">
    <property type="term" value="F:protein tyrosine phosphatase activity"/>
    <property type="evidence" value="ECO:0007669"/>
    <property type="project" value="UniProtKB-EC"/>
</dbReference>
<evidence type="ECO:0000313" key="7">
    <source>
        <dbReference type="EMBL" id="QDO95838.1"/>
    </source>
</evidence>
<dbReference type="OrthoDB" id="9784339at2"/>
<keyword evidence="4" id="KW-0904">Protein phosphatase</keyword>
<feature type="active site" description="Proton donor" evidence="5">
    <location>
        <position position="133"/>
    </location>
</feature>
<evidence type="ECO:0000256" key="5">
    <source>
        <dbReference type="PIRSR" id="PIRSR617867-1"/>
    </source>
</evidence>
<keyword evidence="3" id="KW-0378">Hydrolase</keyword>
<dbReference type="RefSeq" id="WP_144066819.1">
    <property type="nucleotide sequence ID" value="NZ_CP041636.1"/>
</dbReference>
<evidence type="ECO:0000313" key="8">
    <source>
        <dbReference type="Proteomes" id="UP000317496"/>
    </source>
</evidence>
<dbReference type="PANTHER" id="PTHR11717:SF7">
    <property type="entry name" value="LOW MOLECULAR WEIGHT PHOSPHOTYROSINE PROTEIN PHOSPHATASE"/>
    <property type="match status" value="1"/>
</dbReference>
<dbReference type="InterPro" id="IPR050438">
    <property type="entry name" value="LMW_PTPase"/>
</dbReference>
<sequence>MAKPAAKKPDYAVLMVCTGNICRSPTADGLLRHALQAAGLSDRVLVDSAGTHDYHIGDPPDRRSVATAQRYGVDLAELRARQVTEADFASFDLVLAMDDGHYRQLLRLCPPQYRDRVKLYLSYAPQFGRDVPDPYYGKGDGFEKVWQMCQAVTDALVTDIRSRLR</sequence>
<dbReference type="InterPro" id="IPR036196">
    <property type="entry name" value="Ptyr_pPase_sf"/>
</dbReference>
<evidence type="ECO:0000259" key="6">
    <source>
        <dbReference type="SMART" id="SM00226"/>
    </source>
</evidence>
<dbReference type="InterPro" id="IPR017867">
    <property type="entry name" value="Tyr_phospatase_low_mol_wt"/>
</dbReference>
<dbReference type="KEGG" id="fer:FNB15_00410"/>
<dbReference type="CDD" id="cd16343">
    <property type="entry name" value="LMWPTP"/>
    <property type="match status" value="1"/>
</dbReference>
<feature type="active site" evidence="5">
    <location>
        <position position="23"/>
    </location>
</feature>
<evidence type="ECO:0000256" key="4">
    <source>
        <dbReference type="ARBA" id="ARBA00022912"/>
    </source>
</evidence>
<dbReference type="PANTHER" id="PTHR11717">
    <property type="entry name" value="LOW MOLECULAR WEIGHT PROTEIN TYROSINE PHOSPHATASE"/>
    <property type="match status" value="1"/>
</dbReference>
<evidence type="ECO:0000256" key="3">
    <source>
        <dbReference type="ARBA" id="ARBA00022801"/>
    </source>
</evidence>
<dbReference type="EC" id="3.1.3.48" evidence="2"/>
<dbReference type="InterPro" id="IPR023485">
    <property type="entry name" value="Ptyr_pPase"/>
</dbReference>
<comment type="similarity">
    <text evidence="1">Belongs to the low molecular weight phosphotyrosine protein phosphatase family.</text>
</comment>
<dbReference type="SUPFAM" id="SSF52788">
    <property type="entry name" value="Phosphotyrosine protein phosphatases I"/>
    <property type="match status" value="1"/>
</dbReference>
<dbReference type="SMART" id="SM00226">
    <property type="entry name" value="LMWPc"/>
    <property type="match status" value="1"/>
</dbReference>
<gene>
    <name evidence="7" type="ORF">FNB15_00410</name>
</gene>
<feature type="active site" description="Nucleophile" evidence="5">
    <location>
        <position position="17"/>
    </location>
</feature>
<dbReference type="Gene3D" id="3.40.50.2300">
    <property type="match status" value="1"/>
</dbReference>
<proteinExistence type="inferred from homology"/>
<reference evidence="7 8" key="1">
    <citation type="submission" date="2019-07" db="EMBL/GenBank/DDBJ databases">
        <title>Genome sequencing for Ferrovibrio sp. K5.</title>
        <authorList>
            <person name="Park S.-J."/>
        </authorList>
    </citation>
    <scope>NUCLEOTIDE SEQUENCE [LARGE SCALE GENOMIC DNA]</scope>
    <source>
        <strain evidence="7 8">K5</strain>
    </source>
</reference>
<protein>
    <recommendedName>
        <fullName evidence="2">protein-tyrosine-phosphatase</fullName>
        <ecNumber evidence="2">3.1.3.48</ecNumber>
    </recommendedName>
</protein>
<organism evidence="7 8">
    <name type="scientific">Ferrovibrio terrae</name>
    <dbReference type="NCBI Taxonomy" id="2594003"/>
    <lineage>
        <taxon>Bacteria</taxon>
        <taxon>Pseudomonadati</taxon>
        <taxon>Pseudomonadota</taxon>
        <taxon>Alphaproteobacteria</taxon>
        <taxon>Rhodospirillales</taxon>
        <taxon>Rhodospirillaceae</taxon>
        <taxon>Ferrovibrio</taxon>
    </lineage>
</organism>
<dbReference type="PRINTS" id="PR00719">
    <property type="entry name" value="LMWPTPASE"/>
</dbReference>
<evidence type="ECO:0000256" key="2">
    <source>
        <dbReference type="ARBA" id="ARBA00013064"/>
    </source>
</evidence>
<keyword evidence="8" id="KW-1185">Reference proteome</keyword>
<feature type="domain" description="Phosphotyrosine protein phosphatase I" evidence="6">
    <location>
        <begin position="11"/>
        <end position="159"/>
    </location>
</feature>
<dbReference type="Proteomes" id="UP000317496">
    <property type="component" value="Chromosome"/>
</dbReference>
<evidence type="ECO:0000256" key="1">
    <source>
        <dbReference type="ARBA" id="ARBA00011063"/>
    </source>
</evidence>
<dbReference type="AlphaFoldDB" id="A0A516GWD5"/>
<accession>A0A516GWD5</accession>